<keyword evidence="1" id="KW-0238">DNA-binding</keyword>
<dbReference type="AlphaFoldDB" id="A0A9X2WQX3"/>
<dbReference type="SUPFAM" id="SSF46785">
    <property type="entry name" value="Winged helix' DNA-binding domain"/>
    <property type="match status" value="1"/>
</dbReference>
<protein>
    <submittedName>
        <fullName evidence="2">Rrf2 family transcriptional regulator</fullName>
    </submittedName>
</protein>
<keyword evidence="3" id="KW-1185">Reference proteome</keyword>
<dbReference type="Gene3D" id="1.10.10.10">
    <property type="entry name" value="Winged helix-like DNA-binding domain superfamily/Winged helix DNA-binding domain"/>
    <property type="match status" value="1"/>
</dbReference>
<dbReference type="GO" id="GO:0003700">
    <property type="term" value="F:DNA-binding transcription factor activity"/>
    <property type="evidence" value="ECO:0007669"/>
    <property type="project" value="TreeGrafter"/>
</dbReference>
<dbReference type="RefSeq" id="WP_261299963.1">
    <property type="nucleotide sequence ID" value="NZ_JAMTCD010000039.1"/>
</dbReference>
<dbReference type="NCBIfam" id="TIGR00738">
    <property type="entry name" value="rrf2_super"/>
    <property type="match status" value="1"/>
</dbReference>
<dbReference type="PROSITE" id="PS51197">
    <property type="entry name" value="HTH_RRF2_2"/>
    <property type="match status" value="1"/>
</dbReference>
<evidence type="ECO:0000313" key="2">
    <source>
        <dbReference type="EMBL" id="MCT7943646.1"/>
    </source>
</evidence>
<dbReference type="PANTHER" id="PTHR33221">
    <property type="entry name" value="WINGED HELIX-TURN-HELIX TRANSCRIPTIONAL REGULATOR, RRF2 FAMILY"/>
    <property type="match status" value="1"/>
</dbReference>
<dbReference type="InterPro" id="IPR036390">
    <property type="entry name" value="WH_DNA-bd_sf"/>
</dbReference>
<dbReference type="GO" id="GO:0005829">
    <property type="term" value="C:cytosol"/>
    <property type="evidence" value="ECO:0007669"/>
    <property type="project" value="TreeGrafter"/>
</dbReference>
<dbReference type="InterPro" id="IPR036388">
    <property type="entry name" value="WH-like_DNA-bd_sf"/>
</dbReference>
<organism evidence="2 3">
    <name type="scientific">Shewanella holmiensis</name>
    <dbReference type="NCBI Taxonomy" id="2952222"/>
    <lineage>
        <taxon>Bacteria</taxon>
        <taxon>Pseudomonadati</taxon>
        <taxon>Pseudomonadota</taxon>
        <taxon>Gammaproteobacteria</taxon>
        <taxon>Alteromonadales</taxon>
        <taxon>Shewanellaceae</taxon>
        <taxon>Shewanella</taxon>
    </lineage>
</organism>
<accession>A0A9X2WQX3</accession>
<dbReference type="PROSITE" id="PS01332">
    <property type="entry name" value="HTH_RRF2_1"/>
    <property type="match status" value="1"/>
</dbReference>
<evidence type="ECO:0000256" key="1">
    <source>
        <dbReference type="ARBA" id="ARBA00023125"/>
    </source>
</evidence>
<reference evidence="2" key="1">
    <citation type="journal article" date="2023" name="Int. J. Syst. Evol. Microbiol.">
        <title>&lt;i&gt;Shewanella septentrionalis&lt;/i&gt; sp. nov. and &lt;i&gt;Shewanella holmiensis&lt;/i&gt; sp. nov., isolated from Baltic Sea water and sediments.</title>
        <authorList>
            <person name="Martin-Rodriguez A.J."/>
            <person name="Thorell K."/>
            <person name="Joffre E."/>
            <person name="Jensie-Markopoulos S."/>
            <person name="Moore E.R.B."/>
            <person name="Sjoling A."/>
        </authorList>
    </citation>
    <scope>NUCLEOTIDE SEQUENCE</scope>
    <source>
        <strain evidence="2">SP1S2-7</strain>
    </source>
</reference>
<proteinExistence type="predicted"/>
<name>A0A9X2WQX3_9GAMM</name>
<dbReference type="Pfam" id="PF02082">
    <property type="entry name" value="Rrf2"/>
    <property type="match status" value="1"/>
</dbReference>
<dbReference type="EMBL" id="JAMTCD010000039">
    <property type="protein sequence ID" value="MCT7943646.1"/>
    <property type="molecule type" value="Genomic_DNA"/>
</dbReference>
<dbReference type="InterPro" id="IPR030489">
    <property type="entry name" value="TR_Rrf2-type_CS"/>
</dbReference>
<dbReference type="GO" id="GO:0003677">
    <property type="term" value="F:DNA binding"/>
    <property type="evidence" value="ECO:0007669"/>
    <property type="project" value="UniProtKB-KW"/>
</dbReference>
<evidence type="ECO:0000313" key="3">
    <source>
        <dbReference type="Proteomes" id="UP001155546"/>
    </source>
</evidence>
<dbReference type="Proteomes" id="UP001155546">
    <property type="component" value="Unassembled WGS sequence"/>
</dbReference>
<dbReference type="PANTHER" id="PTHR33221:SF4">
    <property type="entry name" value="HTH-TYPE TRANSCRIPTIONAL REPRESSOR NSRR"/>
    <property type="match status" value="1"/>
</dbReference>
<comment type="caution">
    <text evidence="2">The sequence shown here is derived from an EMBL/GenBank/DDBJ whole genome shotgun (WGS) entry which is preliminary data.</text>
</comment>
<sequence>MQLTRYTDYGIRILMYLAVQSEREALFRIAEVTKVFDLSSNHVAKIIHQLGKLGYLQTIRGKSGGFKLAISAKEINIGTLVRQLEHSLIPVNCEEPFCRFTPVCNLKGVLGKAVAAYLAVLDGYTLADIVSNKSDLVSTLPDLSISVFYVS</sequence>
<gene>
    <name evidence="2" type="ORF">NE535_17970</name>
</gene>
<dbReference type="InterPro" id="IPR000944">
    <property type="entry name" value="Tscrpt_reg_Rrf2"/>
</dbReference>